<dbReference type="AlphaFoldDB" id="A0A078H7J2"/>
<sequence length="199" mass="23168">MTNQKDEIGSSIYVIRTLVDPQHRYTSKSGYQVERVYPDIERMLHEYGRSVFPLKAFSWKPLLWAEAHVSLTQGIEQTRLPVEARSVATSLGHRSTYLGNEVYEESKTAYCYICNKLFSIGEDGFRTRRITSLCKLPRRYTCLEEKFQQLRAHSYTTYAEFTGGQSSTQCKKAIVWLWMGLDGQWWEHSTYGDKKLHST</sequence>
<evidence type="ECO:0000313" key="2">
    <source>
        <dbReference type="EMBL" id="CDY32833.1"/>
    </source>
</evidence>
<evidence type="ECO:0000259" key="1">
    <source>
        <dbReference type="PROSITE" id="PS50918"/>
    </source>
</evidence>
<dbReference type="PaxDb" id="3708-A0A078H7J2"/>
<dbReference type="Proteomes" id="UP000028999">
    <property type="component" value="Unassembled WGS sequence"/>
</dbReference>
<dbReference type="EMBL" id="LK032300">
    <property type="protein sequence ID" value="CDY32833.1"/>
    <property type="molecule type" value="Genomic_DNA"/>
</dbReference>
<proteinExistence type="predicted"/>
<dbReference type="Gramene" id="CDY32833">
    <property type="protein sequence ID" value="CDY32833"/>
    <property type="gene ID" value="GSBRNA2T00052923001"/>
</dbReference>
<dbReference type="PROSITE" id="PS50918">
    <property type="entry name" value="WWE"/>
    <property type="match status" value="1"/>
</dbReference>
<keyword evidence="3" id="KW-1185">Reference proteome</keyword>
<protein>
    <submittedName>
        <fullName evidence="2">BnaC08g02550D protein</fullName>
    </submittedName>
</protein>
<organism evidence="2 3">
    <name type="scientific">Brassica napus</name>
    <name type="common">Rape</name>
    <dbReference type="NCBI Taxonomy" id="3708"/>
    <lineage>
        <taxon>Eukaryota</taxon>
        <taxon>Viridiplantae</taxon>
        <taxon>Streptophyta</taxon>
        <taxon>Embryophyta</taxon>
        <taxon>Tracheophyta</taxon>
        <taxon>Spermatophyta</taxon>
        <taxon>Magnoliopsida</taxon>
        <taxon>eudicotyledons</taxon>
        <taxon>Gunneridae</taxon>
        <taxon>Pentapetalae</taxon>
        <taxon>rosids</taxon>
        <taxon>malvids</taxon>
        <taxon>Brassicales</taxon>
        <taxon>Brassicaceae</taxon>
        <taxon>Brassiceae</taxon>
        <taxon>Brassica</taxon>
    </lineage>
</organism>
<evidence type="ECO:0000313" key="3">
    <source>
        <dbReference type="Proteomes" id="UP000028999"/>
    </source>
</evidence>
<name>A0A078H7J2_BRANA</name>
<accession>A0A078H7J2</accession>
<feature type="domain" description="WWE" evidence="1">
    <location>
        <begin position="160"/>
        <end position="199"/>
    </location>
</feature>
<gene>
    <name evidence="2" type="primary">BnaC08g02550D</name>
    <name evidence="2" type="ORF">GSBRNA2T00052923001</name>
</gene>
<dbReference type="InterPro" id="IPR004170">
    <property type="entry name" value="WWE_dom"/>
</dbReference>
<reference evidence="2 3" key="1">
    <citation type="journal article" date="2014" name="Science">
        <title>Plant genetics. Early allopolyploid evolution in the post-Neolithic Brassica napus oilseed genome.</title>
        <authorList>
            <person name="Chalhoub B."/>
            <person name="Denoeud F."/>
            <person name="Liu S."/>
            <person name="Parkin I.A."/>
            <person name="Tang H."/>
            <person name="Wang X."/>
            <person name="Chiquet J."/>
            <person name="Belcram H."/>
            <person name="Tong C."/>
            <person name="Samans B."/>
            <person name="Correa M."/>
            <person name="Da Silva C."/>
            <person name="Just J."/>
            <person name="Falentin C."/>
            <person name="Koh C.S."/>
            <person name="Le Clainche I."/>
            <person name="Bernard M."/>
            <person name="Bento P."/>
            <person name="Noel B."/>
            <person name="Labadie K."/>
            <person name="Alberti A."/>
            <person name="Charles M."/>
            <person name="Arnaud D."/>
            <person name="Guo H."/>
            <person name="Daviaud C."/>
            <person name="Alamery S."/>
            <person name="Jabbari K."/>
            <person name="Zhao M."/>
            <person name="Edger P.P."/>
            <person name="Chelaifa H."/>
            <person name="Tack D."/>
            <person name="Lassalle G."/>
            <person name="Mestiri I."/>
            <person name="Schnel N."/>
            <person name="Le Paslier M.C."/>
            <person name="Fan G."/>
            <person name="Renault V."/>
            <person name="Bayer P.E."/>
            <person name="Golicz A.A."/>
            <person name="Manoli S."/>
            <person name="Lee T.H."/>
            <person name="Thi V.H."/>
            <person name="Chalabi S."/>
            <person name="Hu Q."/>
            <person name="Fan C."/>
            <person name="Tollenaere R."/>
            <person name="Lu Y."/>
            <person name="Battail C."/>
            <person name="Shen J."/>
            <person name="Sidebottom C.H."/>
            <person name="Wang X."/>
            <person name="Canaguier A."/>
            <person name="Chauveau A."/>
            <person name="Berard A."/>
            <person name="Deniot G."/>
            <person name="Guan M."/>
            <person name="Liu Z."/>
            <person name="Sun F."/>
            <person name="Lim Y.P."/>
            <person name="Lyons E."/>
            <person name="Town C.D."/>
            <person name="Bancroft I."/>
            <person name="Wang X."/>
            <person name="Meng J."/>
            <person name="Ma J."/>
            <person name="Pires J.C."/>
            <person name="King G.J."/>
            <person name="Brunel D."/>
            <person name="Delourme R."/>
            <person name="Renard M."/>
            <person name="Aury J.M."/>
            <person name="Adams K.L."/>
            <person name="Batley J."/>
            <person name="Snowdon R.J."/>
            <person name="Tost J."/>
            <person name="Edwards D."/>
            <person name="Zhou Y."/>
            <person name="Hua W."/>
            <person name="Sharpe A.G."/>
            <person name="Paterson A.H."/>
            <person name="Guan C."/>
            <person name="Wincker P."/>
        </authorList>
    </citation>
    <scope>NUCLEOTIDE SEQUENCE [LARGE SCALE GENOMIC DNA]</scope>
    <source>
        <strain evidence="3">cv. Darmor-bzh</strain>
    </source>
</reference>